<comment type="catalytic activity">
    <reaction evidence="6">
        <text>3-phosphoshikimate + phosphoenolpyruvate = 5-O-(1-carboxyvinyl)-3-phosphoshikimate + phosphate</text>
        <dbReference type="Rhea" id="RHEA:21256"/>
        <dbReference type="ChEBI" id="CHEBI:43474"/>
        <dbReference type="ChEBI" id="CHEBI:57701"/>
        <dbReference type="ChEBI" id="CHEBI:58702"/>
        <dbReference type="ChEBI" id="CHEBI:145989"/>
        <dbReference type="EC" id="2.5.1.19"/>
    </reaction>
    <physiologicalReaction direction="left-to-right" evidence="6">
        <dbReference type="Rhea" id="RHEA:21257"/>
    </physiologicalReaction>
</comment>
<dbReference type="GO" id="GO:0003866">
    <property type="term" value="F:3-phosphoshikimate 1-carboxyvinyltransferase activity"/>
    <property type="evidence" value="ECO:0007669"/>
    <property type="project" value="UniProtKB-UniRule"/>
</dbReference>
<keyword evidence="7" id="KW-0963">Cytoplasm</keyword>
<dbReference type="InterPro" id="IPR036968">
    <property type="entry name" value="Enolpyruvate_Tfrase_sf"/>
</dbReference>
<feature type="binding site" evidence="7">
    <location>
        <position position="89"/>
    </location>
    <ligand>
        <name>phosphoenolpyruvate</name>
        <dbReference type="ChEBI" id="CHEBI:58702"/>
    </ligand>
</feature>
<dbReference type="GO" id="GO:0009423">
    <property type="term" value="P:chorismate biosynthetic process"/>
    <property type="evidence" value="ECO:0007669"/>
    <property type="project" value="UniProtKB-UniRule"/>
</dbReference>
<gene>
    <name evidence="7 9" type="primary">aroA</name>
    <name evidence="9" type="ORF">IAB67_00260</name>
</gene>
<keyword evidence="4 7" id="KW-0808">Transferase</keyword>
<dbReference type="PANTHER" id="PTHR21090:SF5">
    <property type="entry name" value="PENTAFUNCTIONAL AROM POLYPEPTIDE"/>
    <property type="match status" value="1"/>
</dbReference>
<dbReference type="InterPro" id="IPR023193">
    <property type="entry name" value="EPSP_synthase_CS"/>
</dbReference>
<reference evidence="9" key="1">
    <citation type="submission" date="2020-10" db="EMBL/GenBank/DDBJ databases">
        <authorList>
            <person name="Gilroy R."/>
        </authorList>
    </citation>
    <scope>NUCLEOTIDE SEQUENCE</scope>
    <source>
        <strain evidence="9">CHK191-8634</strain>
    </source>
</reference>
<name>A0A9D1ISE9_9CLOT</name>
<dbReference type="Proteomes" id="UP000824073">
    <property type="component" value="Unassembled WGS sequence"/>
</dbReference>
<feature type="binding site" evidence="7">
    <location>
        <position position="159"/>
    </location>
    <ligand>
        <name>3-phosphoshikimate</name>
        <dbReference type="ChEBI" id="CHEBI:145989"/>
    </ligand>
</feature>
<feature type="active site" description="Proton acceptor" evidence="7">
    <location>
        <position position="301"/>
    </location>
</feature>
<feature type="binding site" evidence="7">
    <location>
        <position position="332"/>
    </location>
    <ligand>
        <name>phosphoenolpyruvate</name>
        <dbReference type="ChEBI" id="CHEBI:58702"/>
    </ligand>
</feature>
<evidence type="ECO:0000256" key="2">
    <source>
        <dbReference type="ARBA" id="ARBA00009948"/>
    </source>
</evidence>
<dbReference type="InterPro" id="IPR001986">
    <property type="entry name" value="Enolpyruvate_Tfrase_dom"/>
</dbReference>
<feature type="binding site" evidence="7">
    <location>
        <position position="20"/>
    </location>
    <ligand>
        <name>phosphoenolpyruvate</name>
        <dbReference type="ChEBI" id="CHEBI:58702"/>
    </ligand>
</feature>
<dbReference type="InterPro" id="IPR013792">
    <property type="entry name" value="RNA3'P_cycl/enolpyr_Trfase_a/b"/>
</dbReference>
<evidence type="ECO:0000256" key="4">
    <source>
        <dbReference type="ARBA" id="ARBA00022679"/>
    </source>
</evidence>
<evidence type="ECO:0000313" key="9">
    <source>
        <dbReference type="EMBL" id="HIU42713.1"/>
    </source>
</evidence>
<dbReference type="EMBL" id="DVMR01000004">
    <property type="protein sequence ID" value="HIU42713.1"/>
    <property type="molecule type" value="Genomic_DNA"/>
</dbReference>
<feature type="binding site" evidence="7">
    <location>
        <position position="301"/>
    </location>
    <ligand>
        <name>3-phosphoshikimate</name>
        <dbReference type="ChEBI" id="CHEBI:145989"/>
    </ligand>
</feature>
<feature type="binding site" evidence="7">
    <location>
        <position position="20"/>
    </location>
    <ligand>
        <name>3-phosphoshikimate</name>
        <dbReference type="ChEBI" id="CHEBI:145989"/>
    </ligand>
</feature>
<comment type="caution">
    <text evidence="9">The sequence shown here is derived from an EMBL/GenBank/DDBJ whole genome shotgun (WGS) entry which is preliminary data.</text>
</comment>
<keyword evidence="5 7" id="KW-0057">Aromatic amino acid biosynthesis</keyword>
<comment type="pathway">
    <text evidence="1 7">Metabolic intermediate biosynthesis; chorismate biosynthesis; chorismate from D-erythrose 4-phosphate and phosphoenolpyruvate: step 6/7.</text>
</comment>
<feature type="binding site" evidence="7">
    <location>
        <position position="374"/>
    </location>
    <ligand>
        <name>phosphoenolpyruvate</name>
        <dbReference type="ChEBI" id="CHEBI:58702"/>
    </ligand>
</feature>
<dbReference type="EC" id="2.5.1.19" evidence="7"/>
<dbReference type="HAMAP" id="MF_00210">
    <property type="entry name" value="EPSP_synth"/>
    <property type="match status" value="1"/>
</dbReference>
<protein>
    <recommendedName>
        <fullName evidence="7">3-phosphoshikimate 1-carboxyvinyltransferase</fullName>
        <ecNumber evidence="7">2.5.1.19</ecNumber>
    </recommendedName>
    <alternativeName>
        <fullName evidence="7">5-enolpyruvylshikimate-3-phosphate synthase</fullName>
        <shortName evidence="7">EPSP synthase</shortName>
        <shortName evidence="7">EPSPS</shortName>
    </alternativeName>
</protein>
<feature type="binding site" evidence="7">
    <location>
        <position position="161"/>
    </location>
    <ligand>
        <name>phosphoenolpyruvate</name>
        <dbReference type="ChEBI" id="CHEBI:58702"/>
    </ligand>
</feature>
<feature type="binding site" evidence="7">
    <location>
        <position position="161"/>
    </location>
    <ligand>
        <name>3-phosphoshikimate</name>
        <dbReference type="ChEBI" id="CHEBI:145989"/>
    </ligand>
</feature>
<evidence type="ECO:0000256" key="7">
    <source>
        <dbReference type="HAMAP-Rule" id="MF_00210"/>
    </source>
</evidence>
<feature type="binding site" evidence="7">
    <location>
        <position position="160"/>
    </location>
    <ligand>
        <name>3-phosphoshikimate</name>
        <dbReference type="ChEBI" id="CHEBI:145989"/>
    </ligand>
</feature>
<evidence type="ECO:0000313" key="10">
    <source>
        <dbReference type="Proteomes" id="UP000824073"/>
    </source>
</evidence>
<dbReference type="NCBIfam" id="TIGR01356">
    <property type="entry name" value="aroA"/>
    <property type="match status" value="1"/>
</dbReference>
<comment type="function">
    <text evidence="7">Catalyzes the transfer of the enolpyruvyl moiety of phosphoenolpyruvate (PEP) to the 5-hydroxyl of shikimate-3-phosphate (S3P) to produce enolpyruvyl shikimate-3-phosphate and inorganic phosphate.</text>
</comment>
<dbReference type="GO" id="GO:0009073">
    <property type="term" value="P:aromatic amino acid family biosynthetic process"/>
    <property type="evidence" value="ECO:0007669"/>
    <property type="project" value="UniProtKB-KW"/>
</dbReference>
<evidence type="ECO:0000256" key="5">
    <source>
        <dbReference type="ARBA" id="ARBA00023141"/>
    </source>
</evidence>
<evidence type="ECO:0000256" key="6">
    <source>
        <dbReference type="ARBA" id="ARBA00044633"/>
    </source>
</evidence>
<dbReference type="CDD" id="cd01556">
    <property type="entry name" value="EPSP_synthase"/>
    <property type="match status" value="1"/>
</dbReference>
<evidence type="ECO:0000256" key="3">
    <source>
        <dbReference type="ARBA" id="ARBA00022605"/>
    </source>
</evidence>
<accession>A0A9D1ISE9</accession>
<proteinExistence type="inferred from homology"/>
<comment type="caution">
    <text evidence="7">Lacks conserved residue(s) required for the propagation of feature annotation.</text>
</comment>
<dbReference type="InterPro" id="IPR006264">
    <property type="entry name" value="EPSP_synthase"/>
</dbReference>
<feature type="binding site" evidence="7">
    <location>
        <position position="187"/>
    </location>
    <ligand>
        <name>3-phosphoshikimate</name>
        <dbReference type="ChEBI" id="CHEBI:145989"/>
    </ligand>
</feature>
<feature type="binding site" evidence="7">
    <location>
        <position position="400"/>
    </location>
    <ligand>
        <name>phosphoenolpyruvate</name>
        <dbReference type="ChEBI" id="CHEBI:58702"/>
    </ligand>
</feature>
<comment type="subcellular location">
    <subcellularLocation>
        <location evidence="7">Cytoplasm</location>
    </subcellularLocation>
</comment>
<comment type="similarity">
    <text evidence="2 7">Belongs to the EPSP synthase family.</text>
</comment>
<feature type="binding site" evidence="7">
    <location>
        <position position="328"/>
    </location>
    <ligand>
        <name>3-phosphoshikimate</name>
        <dbReference type="ChEBI" id="CHEBI:145989"/>
    </ligand>
</feature>
<feature type="binding site" evidence="7">
    <location>
        <position position="25"/>
    </location>
    <ligand>
        <name>3-phosphoshikimate</name>
        <dbReference type="ChEBI" id="CHEBI:145989"/>
    </ligand>
</feature>
<sequence length="419" mass="44721">MNVIIHSPLQGGQIEAIPSKSQAHRLLICAALADGPTKIKCTALSEDIEATADCLRALGAHIDYDGKYFFVQPICSVRQGQTLRCRESGSTLRFMLPVAAALGADCRFQLEGRLAQRPQGPLLKVLTEHGCTITELMPSYLEIHGQLQAGDFTLPGGVSSQFVSGLLMAAPRLKDSSRIFVSGALQSRPYVDLTLDALRTFRVPFEESEQVFSVQSSAFQSPGTVCVEGDWSNAAFWLCAGALSLKTVSCKGLKLSSVQGDKKIIELVRQMGAQTQVHDDCVSVTRGELHGIEIDASDIPDLVPVLAAVAAQAAGETRIYNAGRLRLKESDRLQAVTQALTALGADVQEKDDGLLIVGGAALHGGIVDACNDHRIAMMAAVAAVRCNGPVTVLGAQAVHKSYPAFWQHYALLGGQVEEC</sequence>
<dbReference type="PIRSF" id="PIRSF000505">
    <property type="entry name" value="EPSPS"/>
    <property type="match status" value="1"/>
</dbReference>
<dbReference type="AlphaFoldDB" id="A0A9D1ISE9"/>
<evidence type="ECO:0000259" key="8">
    <source>
        <dbReference type="Pfam" id="PF00275"/>
    </source>
</evidence>
<organism evidence="9 10">
    <name type="scientific">Candidatus Ventrousia excrementavium</name>
    <dbReference type="NCBI Taxonomy" id="2840961"/>
    <lineage>
        <taxon>Bacteria</taxon>
        <taxon>Bacillati</taxon>
        <taxon>Bacillota</taxon>
        <taxon>Clostridia</taxon>
        <taxon>Eubacteriales</taxon>
        <taxon>Clostridiaceae</taxon>
        <taxon>Clostridiaceae incertae sedis</taxon>
        <taxon>Candidatus Ventrousia</taxon>
    </lineage>
</organism>
<feature type="binding site" evidence="7">
    <location>
        <position position="21"/>
    </location>
    <ligand>
        <name>3-phosphoshikimate</name>
        <dbReference type="ChEBI" id="CHEBI:145989"/>
    </ligand>
</feature>
<dbReference type="PROSITE" id="PS00885">
    <property type="entry name" value="EPSP_SYNTHASE_2"/>
    <property type="match status" value="1"/>
</dbReference>
<dbReference type="PANTHER" id="PTHR21090">
    <property type="entry name" value="AROM/DEHYDROQUINATE SYNTHASE"/>
    <property type="match status" value="1"/>
</dbReference>
<evidence type="ECO:0000256" key="1">
    <source>
        <dbReference type="ARBA" id="ARBA00004811"/>
    </source>
</evidence>
<feature type="domain" description="Enolpyruvate transferase" evidence="8">
    <location>
        <begin position="12"/>
        <end position="407"/>
    </location>
</feature>
<dbReference type="GO" id="GO:0008652">
    <property type="term" value="P:amino acid biosynthetic process"/>
    <property type="evidence" value="ECO:0007669"/>
    <property type="project" value="UniProtKB-KW"/>
</dbReference>
<keyword evidence="3 7" id="KW-0028">Amino-acid biosynthesis</keyword>
<dbReference type="GO" id="GO:0005737">
    <property type="term" value="C:cytoplasm"/>
    <property type="evidence" value="ECO:0007669"/>
    <property type="project" value="UniProtKB-SubCell"/>
</dbReference>
<dbReference type="SUPFAM" id="SSF55205">
    <property type="entry name" value="EPT/RTPC-like"/>
    <property type="match status" value="1"/>
</dbReference>
<feature type="binding site" evidence="7">
    <location>
        <position position="117"/>
    </location>
    <ligand>
        <name>phosphoenolpyruvate</name>
        <dbReference type="ChEBI" id="CHEBI:58702"/>
    </ligand>
</feature>
<dbReference type="Gene3D" id="3.65.10.10">
    <property type="entry name" value="Enolpyruvate transferase domain"/>
    <property type="match status" value="2"/>
</dbReference>
<reference evidence="9" key="2">
    <citation type="journal article" date="2021" name="PeerJ">
        <title>Extensive microbial diversity within the chicken gut microbiome revealed by metagenomics and culture.</title>
        <authorList>
            <person name="Gilroy R."/>
            <person name="Ravi A."/>
            <person name="Getino M."/>
            <person name="Pursley I."/>
            <person name="Horton D.L."/>
            <person name="Alikhan N.F."/>
            <person name="Baker D."/>
            <person name="Gharbi K."/>
            <person name="Hall N."/>
            <person name="Watson M."/>
            <person name="Adriaenssens E.M."/>
            <person name="Foster-Nyarko E."/>
            <person name="Jarju S."/>
            <person name="Secka A."/>
            <person name="Antonio M."/>
            <person name="Oren A."/>
            <person name="Chaudhuri R.R."/>
            <person name="La Ragione R."/>
            <person name="Hildebrand F."/>
            <person name="Pallen M.J."/>
        </authorList>
    </citation>
    <scope>NUCLEOTIDE SEQUENCE</scope>
    <source>
        <strain evidence="9">CHK191-8634</strain>
    </source>
</reference>
<dbReference type="Pfam" id="PF00275">
    <property type="entry name" value="EPSP_synthase"/>
    <property type="match status" value="1"/>
</dbReference>
<comment type="subunit">
    <text evidence="7">Monomer.</text>
</comment>